<evidence type="ECO:0008006" key="3">
    <source>
        <dbReference type="Google" id="ProtNLM"/>
    </source>
</evidence>
<name>A0ABX5L9A3_9MICO</name>
<organism evidence="1 2">
    <name type="scientific">Rathayibacter iranicus NCPPB 2253 = VKM Ac-1602</name>
    <dbReference type="NCBI Taxonomy" id="1328868"/>
    <lineage>
        <taxon>Bacteria</taxon>
        <taxon>Bacillati</taxon>
        <taxon>Actinomycetota</taxon>
        <taxon>Actinomycetes</taxon>
        <taxon>Micrococcales</taxon>
        <taxon>Microbacteriaceae</taxon>
        <taxon>Rathayibacter</taxon>
    </lineage>
</organism>
<gene>
    <name evidence="1" type="ORF">B0H03_11920</name>
</gene>
<dbReference type="Proteomes" id="UP000245674">
    <property type="component" value="Unassembled WGS sequence"/>
</dbReference>
<dbReference type="EMBL" id="QGDV01000019">
    <property type="protein sequence ID" value="PWJ61183.1"/>
    <property type="molecule type" value="Genomic_DNA"/>
</dbReference>
<accession>A0ABX5L9A3</accession>
<dbReference type="InterPro" id="IPR016181">
    <property type="entry name" value="Acyl_CoA_acyltransferase"/>
</dbReference>
<dbReference type="SUPFAM" id="SSF55729">
    <property type="entry name" value="Acyl-CoA N-acyltransferases (Nat)"/>
    <property type="match status" value="1"/>
</dbReference>
<keyword evidence="2" id="KW-1185">Reference proteome</keyword>
<dbReference type="Gene3D" id="3.40.630.30">
    <property type="match status" value="1"/>
</dbReference>
<comment type="caution">
    <text evidence="1">The sequence shown here is derived from an EMBL/GenBank/DDBJ whole genome shotgun (WGS) entry which is preliminary data.</text>
</comment>
<protein>
    <recommendedName>
        <fullName evidence="3">Acetyltransferase (GNAT) family protein</fullName>
    </recommendedName>
</protein>
<sequence length="70" mass="7875">MLLAALISAANDADLWTIQASIFPESTPSLALHDHAGFRRVGTRERIAQMTYAPAAGRWRDTILIEWRRP</sequence>
<evidence type="ECO:0000313" key="1">
    <source>
        <dbReference type="EMBL" id="PWJ61183.1"/>
    </source>
</evidence>
<reference evidence="1 2" key="1">
    <citation type="submission" date="2018-03" db="EMBL/GenBank/DDBJ databases">
        <title>Genomic Encyclopedia of Type Strains, Phase III (KMG-III): the genomes of soil and plant-associated and newly described type strains.</title>
        <authorList>
            <person name="Whitman W."/>
        </authorList>
    </citation>
    <scope>NUCLEOTIDE SEQUENCE [LARGE SCALE GENOMIC DNA]</scope>
    <source>
        <strain evidence="1 2">VKM Ac-1602</strain>
    </source>
</reference>
<proteinExistence type="predicted"/>
<evidence type="ECO:0000313" key="2">
    <source>
        <dbReference type="Proteomes" id="UP000245674"/>
    </source>
</evidence>